<sequence>MTIDRAVLALAGTLVLISILLAVLTSAWWLLLTGFVGLNLLQSSVTGFCPAALILARIGVPAGCAFPSGR</sequence>
<dbReference type="Pfam" id="PF11127">
    <property type="entry name" value="YgaP-like_TM"/>
    <property type="match status" value="1"/>
</dbReference>
<dbReference type="InterPro" id="IPR021309">
    <property type="entry name" value="YgaP-like_TM"/>
</dbReference>
<evidence type="ECO:0000313" key="3">
    <source>
        <dbReference type="EMBL" id="GAA4125057.1"/>
    </source>
</evidence>
<gene>
    <name evidence="3" type="ORF">GCM10022215_33240</name>
</gene>
<reference evidence="4" key="1">
    <citation type="journal article" date="2019" name="Int. J. Syst. Evol. Microbiol.">
        <title>The Global Catalogue of Microorganisms (GCM) 10K type strain sequencing project: providing services to taxonomists for standard genome sequencing and annotation.</title>
        <authorList>
            <consortium name="The Broad Institute Genomics Platform"/>
            <consortium name="The Broad Institute Genome Sequencing Center for Infectious Disease"/>
            <person name="Wu L."/>
            <person name="Ma J."/>
        </authorList>
    </citation>
    <scope>NUCLEOTIDE SEQUENCE [LARGE SCALE GENOMIC DNA]</scope>
    <source>
        <strain evidence="4">JCM 16703</strain>
    </source>
</reference>
<dbReference type="Gene3D" id="6.10.140.1340">
    <property type="match status" value="1"/>
</dbReference>
<dbReference type="EMBL" id="BAAAZH010000026">
    <property type="protein sequence ID" value="GAA4125057.1"/>
    <property type="molecule type" value="Genomic_DNA"/>
</dbReference>
<dbReference type="RefSeq" id="WP_344734589.1">
    <property type="nucleotide sequence ID" value="NZ_BAAAZH010000026.1"/>
</dbReference>
<proteinExistence type="predicted"/>
<feature type="domain" description="Inner membrane protein YgaP-like transmembrane" evidence="2">
    <location>
        <begin position="2"/>
        <end position="55"/>
    </location>
</feature>
<organism evidence="3 4">
    <name type="scientific">Nocardioides fonticola</name>
    <dbReference type="NCBI Taxonomy" id="450363"/>
    <lineage>
        <taxon>Bacteria</taxon>
        <taxon>Bacillati</taxon>
        <taxon>Actinomycetota</taxon>
        <taxon>Actinomycetes</taxon>
        <taxon>Propionibacteriales</taxon>
        <taxon>Nocardioidaceae</taxon>
        <taxon>Nocardioides</taxon>
    </lineage>
</organism>
<keyword evidence="1" id="KW-0812">Transmembrane</keyword>
<keyword evidence="1" id="KW-1133">Transmembrane helix</keyword>
<comment type="caution">
    <text evidence="3">The sequence shown here is derived from an EMBL/GenBank/DDBJ whole genome shotgun (WGS) entry which is preliminary data.</text>
</comment>
<keyword evidence="1" id="KW-0472">Membrane</keyword>
<dbReference type="Proteomes" id="UP001501495">
    <property type="component" value="Unassembled WGS sequence"/>
</dbReference>
<protein>
    <submittedName>
        <fullName evidence="3">DUF2892 domain-containing protein</fullName>
    </submittedName>
</protein>
<evidence type="ECO:0000259" key="2">
    <source>
        <dbReference type="Pfam" id="PF11127"/>
    </source>
</evidence>
<feature type="transmembrane region" description="Helical" evidence="1">
    <location>
        <begin position="43"/>
        <end position="66"/>
    </location>
</feature>
<name>A0ABP7XSF5_9ACTN</name>
<evidence type="ECO:0000313" key="4">
    <source>
        <dbReference type="Proteomes" id="UP001501495"/>
    </source>
</evidence>
<accession>A0ABP7XSF5</accession>
<feature type="transmembrane region" description="Helical" evidence="1">
    <location>
        <begin position="7"/>
        <end position="31"/>
    </location>
</feature>
<evidence type="ECO:0000256" key="1">
    <source>
        <dbReference type="SAM" id="Phobius"/>
    </source>
</evidence>
<keyword evidence="4" id="KW-1185">Reference proteome</keyword>